<dbReference type="EMBL" id="PEDL01000011">
    <property type="protein sequence ID" value="PHV70360.1"/>
    <property type="molecule type" value="Genomic_DNA"/>
</dbReference>
<evidence type="ECO:0000313" key="2">
    <source>
        <dbReference type="Proteomes" id="UP000224460"/>
    </source>
</evidence>
<accession>A0AC61DC61</accession>
<reference evidence="1" key="1">
    <citation type="submission" date="2017-10" db="EMBL/GenBank/DDBJ databases">
        <title>Genome sequence of cellulolytic Lachnospiraceae bacterium XHS1971 isolated from hotspring sediment.</title>
        <authorList>
            <person name="Vasudevan G."/>
            <person name="Joshi A.J."/>
            <person name="Hivarkar S."/>
            <person name="Lanjekar V.B."/>
            <person name="Dhakephalkar P.K."/>
            <person name="Dagar S."/>
        </authorList>
    </citation>
    <scope>NUCLEOTIDE SEQUENCE</scope>
    <source>
        <strain evidence="1">XHS1971</strain>
    </source>
</reference>
<evidence type="ECO:0000313" key="1">
    <source>
        <dbReference type="EMBL" id="PHV70360.1"/>
    </source>
</evidence>
<sequence>MSKVLVISDTHRNIAHVVDIINKIQPHGLKAIIHCGDNREDAQKLQSLYPELAVYGVCGNCDSMAYGEEVSKVITLENVNFFVTHGHRHSIKWGDYEELVSDTLAHEAQVALCGHSHSAYLNKIQGILVMNPGSISMPRDYPYPSYGIIEIGKGQVKESSIMQITYTGQIAIHPATYQNRFQ</sequence>
<organism evidence="1 2">
    <name type="scientific">Sporanaerobium hydrogeniformans</name>
    <dbReference type="NCBI Taxonomy" id="3072179"/>
    <lineage>
        <taxon>Bacteria</taxon>
        <taxon>Bacillati</taxon>
        <taxon>Bacillota</taxon>
        <taxon>Clostridia</taxon>
        <taxon>Lachnospirales</taxon>
        <taxon>Lachnospiraceae</taxon>
        <taxon>Sporanaerobium</taxon>
    </lineage>
</organism>
<keyword evidence="2" id="KW-1185">Reference proteome</keyword>
<protein>
    <submittedName>
        <fullName evidence="1">Uncharacterized protein</fullName>
    </submittedName>
</protein>
<name>A0AC61DC61_9FIRM</name>
<comment type="caution">
    <text evidence="1">The sequence shown here is derived from an EMBL/GenBank/DDBJ whole genome shotgun (WGS) entry which is preliminary data.</text>
</comment>
<proteinExistence type="predicted"/>
<dbReference type="Proteomes" id="UP000224460">
    <property type="component" value="Unassembled WGS sequence"/>
</dbReference>
<gene>
    <name evidence="1" type="ORF">CS063_10795</name>
</gene>